<reference evidence="1" key="1">
    <citation type="submission" date="2023-04" db="EMBL/GenBank/DDBJ databases">
        <title>A chromosome-level genome assembly of the parasitoid wasp Eretmocerus hayati.</title>
        <authorList>
            <person name="Zhong Y."/>
            <person name="Liu S."/>
            <person name="Liu Y."/>
        </authorList>
    </citation>
    <scope>NUCLEOTIDE SEQUENCE</scope>
    <source>
        <strain evidence="1">ZJU_SS_LIU_2023</strain>
    </source>
</reference>
<keyword evidence="2" id="KW-1185">Reference proteome</keyword>
<organism evidence="1 2">
    <name type="scientific">Eretmocerus hayati</name>
    <dbReference type="NCBI Taxonomy" id="131215"/>
    <lineage>
        <taxon>Eukaryota</taxon>
        <taxon>Metazoa</taxon>
        <taxon>Ecdysozoa</taxon>
        <taxon>Arthropoda</taxon>
        <taxon>Hexapoda</taxon>
        <taxon>Insecta</taxon>
        <taxon>Pterygota</taxon>
        <taxon>Neoptera</taxon>
        <taxon>Endopterygota</taxon>
        <taxon>Hymenoptera</taxon>
        <taxon>Apocrita</taxon>
        <taxon>Proctotrupomorpha</taxon>
        <taxon>Chalcidoidea</taxon>
        <taxon>Aphelinidae</taxon>
        <taxon>Aphelininae</taxon>
        <taxon>Eretmocerus</taxon>
    </lineage>
</organism>
<evidence type="ECO:0000313" key="2">
    <source>
        <dbReference type="Proteomes" id="UP001239111"/>
    </source>
</evidence>
<comment type="caution">
    <text evidence="1">The sequence shown here is derived from an EMBL/GenBank/DDBJ whole genome shotgun (WGS) entry which is preliminary data.</text>
</comment>
<protein>
    <submittedName>
        <fullName evidence="1">Uncharacterized protein</fullName>
    </submittedName>
</protein>
<name>A0ACC2PE32_9HYME</name>
<sequence length="252" mass="28118">MANQSLADPLIFSDDDIESGGKDSPMGLQNDFAFRNNVHNAPIKIRMAFIRKVYGILSIQLLMTVVIGALFFNYKPVKLYVVEAGWPLMTAVFATFILLIALHVKRREHPTNLILLACFTIVQAFTLGIVVSFFDASLVLEALFITLTVVIALTAFTFQTKRDFSAMSAGLFSMLCVLIVGGLLQIFIQNPLMELLLGVGGALLFSLFIIYDTQLIMRTLSAEEYIFATINIYLDIINLFLYILRILAASRK</sequence>
<evidence type="ECO:0000313" key="1">
    <source>
        <dbReference type="EMBL" id="KAJ8681584.1"/>
    </source>
</evidence>
<gene>
    <name evidence="1" type="ORF">QAD02_017376</name>
</gene>
<proteinExistence type="predicted"/>
<accession>A0ACC2PE32</accession>
<dbReference type="Proteomes" id="UP001239111">
    <property type="component" value="Chromosome 1"/>
</dbReference>
<dbReference type="EMBL" id="CM056741">
    <property type="protein sequence ID" value="KAJ8681584.1"/>
    <property type="molecule type" value="Genomic_DNA"/>
</dbReference>